<comment type="similarity">
    <text evidence="2 7">Belongs to the phosphohexose mutase family.</text>
</comment>
<dbReference type="PANTHER" id="PTHR43771">
    <property type="entry name" value="PHOSPHOMANNOMUTASE"/>
    <property type="match status" value="1"/>
</dbReference>
<feature type="domain" description="Alpha-D-phosphohexomutase C-terminal" evidence="8">
    <location>
        <begin position="388"/>
        <end position="462"/>
    </location>
</feature>
<reference evidence="13" key="1">
    <citation type="submission" date="2015-11" db="EMBL/GenBank/DDBJ databases">
        <authorList>
            <person name="Anvar S.Y."/>
        </authorList>
    </citation>
    <scope>NUCLEOTIDE SEQUENCE [LARGE SCALE GENOMIC DNA]</scope>
</reference>
<keyword evidence="4 7" id="KW-0479">Metal-binding</keyword>
<dbReference type="PROSITE" id="PS00710">
    <property type="entry name" value="PGM_PMM"/>
    <property type="match status" value="1"/>
</dbReference>
<dbReference type="GO" id="GO:0004614">
    <property type="term" value="F:phosphoglucomutase activity"/>
    <property type="evidence" value="ECO:0007669"/>
    <property type="project" value="UniProtKB-EC"/>
</dbReference>
<dbReference type="PRINTS" id="PR00509">
    <property type="entry name" value="PGMPMM"/>
</dbReference>
<evidence type="ECO:0000256" key="4">
    <source>
        <dbReference type="ARBA" id="ARBA00022723"/>
    </source>
</evidence>
<evidence type="ECO:0000313" key="12">
    <source>
        <dbReference type="EMBL" id="CUU40506.1"/>
    </source>
</evidence>
<dbReference type="InterPro" id="IPR005841">
    <property type="entry name" value="Alpha-D-phosphohexomutase_SF"/>
</dbReference>
<dbReference type="Pfam" id="PF02878">
    <property type="entry name" value="PGM_PMM_I"/>
    <property type="match status" value="1"/>
</dbReference>
<feature type="domain" description="Alpha-D-phosphohexomutase alpha/beta/alpha" evidence="9">
    <location>
        <begin position="6"/>
        <end position="126"/>
    </location>
</feature>
<dbReference type="InterPro" id="IPR016055">
    <property type="entry name" value="A-D-PHexomutase_a/b/a-I/II/III"/>
</dbReference>
<evidence type="ECO:0000256" key="7">
    <source>
        <dbReference type="RuleBase" id="RU004326"/>
    </source>
</evidence>
<sequence>MQIQHIFREYDIRGIFEKDLTQEVVCGIGRELGRCIKDSHLPPCIHIGYDARTHSPTLFNWLAEGFLSEDIKVFALGLIPTPVAYFATFNTIDSIVCPNSVMITGSHNPPQYNGFKITINQSPFYGEQIRALGAKLEQNLPYTKKQNADSKNLQKIQNLNAKQAYIDFLSTHFAHLKDFPYPVVYDCGNGVAGVALAQILKNLNISYTPLFFEPDGTFPNHHPDPSEEKNLTMLKEKMAQKQIHIGIAFDGDADRLALLTTHHNYKGDELAILFAKDMKKHFLSPIVIGEVKCSQIMYDEINKIGKAVMYKTGHSNLKVKLKELNAHLAAEMSGHLFFNDRYFGYDDAIYASFRALELFLGYTPTELESAIHALPRLYSTDEEKIHTTEEQKFTLISALKEALKNPPKDFPILKDIIDIDGLRVVFENGWGLVRASNTTPVLVTRFEATSKEECERYKTALLKLLESVKG</sequence>
<evidence type="ECO:0000313" key="13">
    <source>
        <dbReference type="Proteomes" id="UP000064525"/>
    </source>
</evidence>
<evidence type="ECO:0000259" key="11">
    <source>
        <dbReference type="Pfam" id="PF02880"/>
    </source>
</evidence>
<evidence type="ECO:0000256" key="5">
    <source>
        <dbReference type="ARBA" id="ARBA00022842"/>
    </source>
</evidence>
<dbReference type="SUPFAM" id="SSF55957">
    <property type="entry name" value="Phosphoglucomutase, C-terminal domain"/>
    <property type="match status" value="1"/>
</dbReference>
<dbReference type="PANTHER" id="PTHR43771:SF2">
    <property type="entry name" value="PHOSPHOMANNOMUTASE_PHOSPHOGLUCOMUTASE"/>
    <property type="match status" value="1"/>
</dbReference>
<dbReference type="KEGG" id="hty:BN2458_PEG1623"/>
<evidence type="ECO:0000259" key="9">
    <source>
        <dbReference type="Pfam" id="PF02878"/>
    </source>
</evidence>
<dbReference type="GO" id="GO:0000287">
    <property type="term" value="F:magnesium ion binding"/>
    <property type="evidence" value="ECO:0007669"/>
    <property type="project" value="InterPro"/>
</dbReference>
<evidence type="ECO:0000256" key="2">
    <source>
        <dbReference type="ARBA" id="ARBA00010231"/>
    </source>
</evidence>
<evidence type="ECO:0000256" key="6">
    <source>
        <dbReference type="ARBA" id="ARBA00023235"/>
    </source>
</evidence>
<dbReference type="InterPro" id="IPR036900">
    <property type="entry name" value="A-D-PHexomutase_C_sf"/>
</dbReference>
<dbReference type="Pfam" id="PF02879">
    <property type="entry name" value="PGM_PMM_II"/>
    <property type="match status" value="1"/>
</dbReference>
<dbReference type="EC" id="5.4.2.8" evidence="12"/>
<keyword evidence="3" id="KW-0597">Phosphoprotein</keyword>
<dbReference type="GO" id="GO:0005975">
    <property type="term" value="P:carbohydrate metabolic process"/>
    <property type="evidence" value="ECO:0007669"/>
    <property type="project" value="InterPro"/>
</dbReference>
<gene>
    <name evidence="12" type="ORF">BN2458_PEG1623</name>
</gene>
<dbReference type="SUPFAM" id="SSF53738">
    <property type="entry name" value="Phosphoglucomutase, first 3 domains"/>
    <property type="match status" value="3"/>
</dbReference>
<dbReference type="GO" id="GO:0008966">
    <property type="term" value="F:phosphoglucosamine mutase activity"/>
    <property type="evidence" value="ECO:0007669"/>
    <property type="project" value="UniProtKB-EC"/>
</dbReference>
<keyword evidence="5 7" id="KW-0460">Magnesium</keyword>
<comment type="cofactor">
    <cofactor evidence="1">
        <name>Mg(2+)</name>
        <dbReference type="ChEBI" id="CHEBI:18420"/>
    </cofactor>
</comment>
<dbReference type="InterPro" id="IPR005843">
    <property type="entry name" value="A-D-PHexomutase_C"/>
</dbReference>
<evidence type="ECO:0000259" key="8">
    <source>
        <dbReference type="Pfam" id="PF00408"/>
    </source>
</evidence>
<feature type="domain" description="Alpha-D-phosphohexomutase alpha/beta/alpha" evidence="10">
    <location>
        <begin position="164"/>
        <end position="260"/>
    </location>
</feature>
<dbReference type="EC" id="5.4.2.2" evidence="12"/>
<proteinExistence type="inferred from homology"/>
<accession>A0A099UBX1</accession>
<dbReference type="InterPro" id="IPR005845">
    <property type="entry name" value="A-D-PHexomutase_a/b/a-II"/>
</dbReference>
<dbReference type="Gene3D" id="3.40.120.10">
    <property type="entry name" value="Alpha-D-Glucose-1,6-Bisphosphate, subunit A, domain 3"/>
    <property type="match status" value="3"/>
</dbReference>
<evidence type="ECO:0000259" key="10">
    <source>
        <dbReference type="Pfam" id="PF02879"/>
    </source>
</evidence>
<dbReference type="AlphaFoldDB" id="A0A099UBX1"/>
<dbReference type="EC" id="5.4.2.10" evidence="12"/>
<dbReference type="RefSeq" id="WP_034343273.1">
    <property type="nucleotide sequence ID" value="NZ_CAJTQN010000002.1"/>
</dbReference>
<keyword evidence="6 12" id="KW-0413">Isomerase</keyword>
<dbReference type="GeneID" id="78151786"/>
<feature type="domain" description="Alpha-D-phosphohexomutase alpha/beta/alpha" evidence="11">
    <location>
        <begin position="266"/>
        <end position="374"/>
    </location>
</feature>
<dbReference type="CDD" id="cd03089">
    <property type="entry name" value="PMM_PGM"/>
    <property type="match status" value="1"/>
</dbReference>
<dbReference type="GO" id="GO:0004615">
    <property type="term" value="F:phosphomannomutase activity"/>
    <property type="evidence" value="ECO:0007669"/>
    <property type="project" value="UniProtKB-EC"/>
</dbReference>
<dbReference type="InterPro" id="IPR016066">
    <property type="entry name" value="A-D-PHexomutase_CS"/>
</dbReference>
<dbReference type="Pfam" id="PF00408">
    <property type="entry name" value="PGM_PMM_IV"/>
    <property type="match status" value="1"/>
</dbReference>
<dbReference type="Gene3D" id="3.30.310.50">
    <property type="entry name" value="Alpha-D-phosphohexomutase, C-terminal domain"/>
    <property type="match status" value="1"/>
</dbReference>
<dbReference type="PATRIC" id="fig|76936.10.peg.1584"/>
<dbReference type="Pfam" id="PF02880">
    <property type="entry name" value="PGM_PMM_III"/>
    <property type="match status" value="1"/>
</dbReference>
<name>A0A099UBX1_9HELI</name>
<protein>
    <submittedName>
        <fullName evidence="12">Phosphomannomutase / Phosphoglucomutase / Phosphoglucosamine mutase</fullName>
        <ecNumber evidence="12">5.4.2.10</ecNumber>
        <ecNumber evidence="12">5.4.2.2</ecNumber>
        <ecNumber evidence="12">5.4.2.8</ecNumber>
    </submittedName>
</protein>
<dbReference type="InterPro" id="IPR005844">
    <property type="entry name" value="A-D-PHexomutase_a/b/a-I"/>
</dbReference>
<dbReference type="InterPro" id="IPR005846">
    <property type="entry name" value="A-D-PHexomutase_a/b/a-III"/>
</dbReference>
<dbReference type="EMBL" id="LN907858">
    <property type="protein sequence ID" value="CUU40506.1"/>
    <property type="molecule type" value="Genomic_DNA"/>
</dbReference>
<dbReference type="Proteomes" id="UP000064525">
    <property type="component" value="Chromosome I"/>
</dbReference>
<organism evidence="12 13">
    <name type="scientific">Helicobacter typhlonius</name>
    <dbReference type="NCBI Taxonomy" id="76936"/>
    <lineage>
        <taxon>Bacteria</taxon>
        <taxon>Pseudomonadati</taxon>
        <taxon>Campylobacterota</taxon>
        <taxon>Epsilonproteobacteria</taxon>
        <taxon>Campylobacterales</taxon>
        <taxon>Helicobacteraceae</taxon>
        <taxon>Helicobacter</taxon>
    </lineage>
</organism>
<evidence type="ECO:0000256" key="1">
    <source>
        <dbReference type="ARBA" id="ARBA00001946"/>
    </source>
</evidence>
<evidence type="ECO:0000256" key="3">
    <source>
        <dbReference type="ARBA" id="ARBA00022553"/>
    </source>
</evidence>